<name>A7IVP7_PBCVN</name>
<evidence type="ECO:0000313" key="2">
    <source>
        <dbReference type="EMBL" id="ABT14421.1"/>
    </source>
</evidence>
<sequence>MDPDEFARFWSQDLPFEQKARLYYEQVPHVVDDKGGYRPIVTGEYRKDTLRYFKDDGTFEIFDDYTIDMNKNIERKDETRSPTSYISNGYLYISVSKNKTSYTRSLARAMLSTFLGPPPDLTFTADHIISEHKLDDDLSNLRWLHQSGQVNNQKRPETYKSARLIVNELFPDDELTAKEWTELITKPNGTKYHCDTISIWARTHEYGFSYKIYDVLDDEEWKIVGDPDKNHVEISDKCRVKDVTFSSSGREEHVRMAEKLCLWNDYPVKMIDGVQHLLHVLVFQLWFPDEWENKRPDEMVLHKEDNRLDFRPENLRLGTTSANIIDSYDNGKRDGTKTARQACIAYKDDEVVEEFKSLGDAAKYLMEHIQDLKFITAHSGIRRVLDKNKKYKGFIWTSASQ</sequence>
<dbReference type="InterPro" id="IPR044925">
    <property type="entry name" value="His-Me_finger_sf"/>
</dbReference>
<proteinExistence type="predicted"/>
<protein>
    <submittedName>
        <fullName evidence="2">Uncharacterized protein B022R</fullName>
    </submittedName>
</protein>
<accession>A7IVP7</accession>
<dbReference type="RefSeq" id="YP_001497218.1">
    <property type="nucleotide sequence ID" value="NC_009898.1"/>
</dbReference>
<organism evidence="2 3">
    <name type="scientific">Paramecium bursaria Chlorella virus NY2A</name>
    <name type="common">PBCV-NY2A</name>
    <dbReference type="NCBI Taxonomy" id="46021"/>
    <lineage>
        <taxon>Viruses</taxon>
        <taxon>Varidnaviria</taxon>
        <taxon>Bamfordvirae</taxon>
        <taxon>Nucleocytoviricota</taxon>
        <taxon>Megaviricetes</taxon>
        <taxon>Algavirales</taxon>
        <taxon>Phycodnaviridae</taxon>
        <taxon>Chlorovirus</taxon>
        <taxon>Chlorovirus americanus</taxon>
    </lineage>
</organism>
<dbReference type="KEGG" id="vg:5659181"/>
<dbReference type="SUPFAM" id="SSF54060">
    <property type="entry name" value="His-Me finger endonucleases"/>
    <property type="match status" value="2"/>
</dbReference>
<dbReference type="Gene3D" id="3.90.75.20">
    <property type="match status" value="2"/>
</dbReference>
<dbReference type="Pfam" id="PF13392">
    <property type="entry name" value="HNH_3"/>
    <property type="match status" value="1"/>
</dbReference>
<keyword evidence="3" id="KW-1185">Reference proteome</keyword>
<gene>
    <name evidence="2" type="primary">B022R</name>
    <name evidence="2" type="ORF">NY2A_B022R</name>
</gene>
<organismHost>
    <name type="scientific">Chlorella</name>
    <dbReference type="NCBI Taxonomy" id="3071"/>
</organismHost>
<evidence type="ECO:0000313" key="3">
    <source>
        <dbReference type="Proteomes" id="UP000202419"/>
    </source>
</evidence>
<dbReference type="Proteomes" id="UP000202419">
    <property type="component" value="Segment"/>
</dbReference>
<dbReference type="InterPro" id="IPR003615">
    <property type="entry name" value="HNH_nuc"/>
</dbReference>
<dbReference type="OrthoDB" id="21336at10239"/>
<dbReference type="EMBL" id="DQ491002">
    <property type="protein sequence ID" value="ABT14421.1"/>
    <property type="molecule type" value="Genomic_DNA"/>
</dbReference>
<evidence type="ECO:0000259" key="1">
    <source>
        <dbReference type="Pfam" id="PF13392"/>
    </source>
</evidence>
<reference evidence="2 3" key="1">
    <citation type="journal article" date="2007" name="Virology">
        <title>Sequence and annotation of the 369-kb NY-2A and the 345-kb AR158 viruses that infect Chlorella NC64A.</title>
        <authorList>
            <person name="Fitzgerald L.A."/>
            <person name="Graves M.V."/>
            <person name="Li X."/>
            <person name="Feldblyum T."/>
            <person name="Nierman W.C."/>
            <person name="Van Etten J.L."/>
        </authorList>
    </citation>
    <scope>NUCLEOTIDE SEQUENCE [LARGE SCALE GENOMIC DNA]</scope>
    <source>
        <strain evidence="2 3">NY-2A</strain>
    </source>
</reference>
<feature type="domain" description="HNH nuclease" evidence="1">
    <location>
        <begin position="277"/>
        <end position="323"/>
    </location>
</feature>
<dbReference type="GeneID" id="5659181"/>